<proteinExistence type="predicted"/>
<accession>A0A418M885</accession>
<dbReference type="PANTHER" id="PTHR43000">
    <property type="entry name" value="DTDP-D-GLUCOSE 4,6-DEHYDRATASE-RELATED"/>
    <property type="match status" value="1"/>
</dbReference>
<sequence>MSVTTLFQSAYKGKTVLVTGHTGFKGSWLAYWLHQLQANVVGYSLPAPTEPSHWQLLHLPISHYEGDISNVEQLKAVFNQHEPEVVFHMAAQPLVRYSYQHPLETIETNVLGTVKLLECVRQCPSIRAVIIITSDKCYENPEDGHPLRETDPMGGYDPYSMSKGAAELVTSSYRNSFFNVDHYGRTHQTLIASVRAGNVIGGGDWASDRLIPDLVRGSLSRQPVTIRNPEAVRPWQHVLEPLSGYLLVGQKLLQGDTNAATGWNFGPAVDDVLSVRNVVEQAIDCWNVISFNELSSVKNPHEAHLLRLDCTKAHRELDWYPVWDTNSAITRTIDWYRTFYETEKLLTDVDLASYIQEARARRLNWTT</sequence>
<evidence type="ECO:0000313" key="3">
    <source>
        <dbReference type="Proteomes" id="UP000283523"/>
    </source>
</evidence>
<dbReference type="RefSeq" id="WP_119668481.1">
    <property type="nucleotide sequence ID" value="NZ_QXED01000004.1"/>
</dbReference>
<organism evidence="2 3">
    <name type="scientific">Fibrisoma montanum</name>
    <dbReference type="NCBI Taxonomy" id="2305895"/>
    <lineage>
        <taxon>Bacteria</taxon>
        <taxon>Pseudomonadati</taxon>
        <taxon>Bacteroidota</taxon>
        <taxon>Cytophagia</taxon>
        <taxon>Cytophagales</taxon>
        <taxon>Spirosomataceae</taxon>
        <taxon>Fibrisoma</taxon>
    </lineage>
</organism>
<name>A0A418M885_9BACT</name>
<feature type="domain" description="NAD(P)-binding" evidence="1">
    <location>
        <begin position="17"/>
        <end position="330"/>
    </location>
</feature>
<keyword evidence="2" id="KW-0456">Lyase</keyword>
<dbReference type="SUPFAM" id="SSF51735">
    <property type="entry name" value="NAD(P)-binding Rossmann-fold domains"/>
    <property type="match status" value="1"/>
</dbReference>
<comment type="caution">
    <text evidence="2">The sequence shown here is derived from an EMBL/GenBank/DDBJ whole genome shotgun (WGS) entry which is preliminary data.</text>
</comment>
<dbReference type="OrthoDB" id="9779041at2"/>
<dbReference type="CDD" id="cd05252">
    <property type="entry name" value="CDP_GD_SDR_e"/>
    <property type="match status" value="1"/>
</dbReference>
<dbReference type="InterPro" id="IPR016040">
    <property type="entry name" value="NAD(P)-bd_dom"/>
</dbReference>
<dbReference type="Pfam" id="PF16363">
    <property type="entry name" value="GDP_Man_Dehyd"/>
    <property type="match status" value="1"/>
</dbReference>
<dbReference type="Proteomes" id="UP000283523">
    <property type="component" value="Unassembled WGS sequence"/>
</dbReference>
<dbReference type="GO" id="GO:0047733">
    <property type="term" value="F:CDP-glucose 4,6-dehydratase activity"/>
    <property type="evidence" value="ECO:0007669"/>
    <property type="project" value="UniProtKB-EC"/>
</dbReference>
<dbReference type="InterPro" id="IPR036291">
    <property type="entry name" value="NAD(P)-bd_dom_sf"/>
</dbReference>
<protein>
    <submittedName>
        <fullName evidence="2">CDP-glucose 4,6-dehydratase</fullName>
        <ecNumber evidence="2">4.2.1.45</ecNumber>
    </submittedName>
</protein>
<gene>
    <name evidence="2" type="primary">rfbG</name>
    <name evidence="2" type="ORF">DYU11_14835</name>
</gene>
<dbReference type="Gene3D" id="3.40.50.720">
    <property type="entry name" value="NAD(P)-binding Rossmann-like Domain"/>
    <property type="match status" value="1"/>
</dbReference>
<dbReference type="EMBL" id="QXED01000004">
    <property type="protein sequence ID" value="RIV22296.1"/>
    <property type="molecule type" value="Genomic_DNA"/>
</dbReference>
<evidence type="ECO:0000313" key="2">
    <source>
        <dbReference type="EMBL" id="RIV22296.1"/>
    </source>
</evidence>
<dbReference type="InterPro" id="IPR013445">
    <property type="entry name" value="CDP_4_6_deHydtase"/>
</dbReference>
<dbReference type="AlphaFoldDB" id="A0A418M885"/>
<reference evidence="2 3" key="1">
    <citation type="submission" date="2018-08" db="EMBL/GenBank/DDBJ databases">
        <title>Fibrisoma montanum sp. nov., isolated from Danxia mountain soil.</title>
        <authorList>
            <person name="Huang Y."/>
        </authorList>
    </citation>
    <scope>NUCLEOTIDE SEQUENCE [LARGE SCALE GENOMIC DNA]</scope>
    <source>
        <strain evidence="2 3">HYT19</strain>
    </source>
</reference>
<dbReference type="EC" id="4.2.1.45" evidence="2"/>
<keyword evidence="3" id="KW-1185">Reference proteome</keyword>
<dbReference type="NCBIfam" id="TIGR02622">
    <property type="entry name" value="CDP_4_6_dhtase"/>
    <property type="match status" value="1"/>
</dbReference>
<evidence type="ECO:0000259" key="1">
    <source>
        <dbReference type="Pfam" id="PF16363"/>
    </source>
</evidence>
<dbReference type="Gene3D" id="3.90.25.10">
    <property type="entry name" value="UDP-galactose 4-epimerase, domain 1"/>
    <property type="match status" value="1"/>
</dbReference>